<comment type="caution">
    <text evidence="3">The sequence shown here is derived from an EMBL/GenBank/DDBJ whole genome shotgun (WGS) entry which is preliminary data.</text>
</comment>
<dbReference type="InterPro" id="IPR015995">
    <property type="entry name" value="MlrC_N"/>
</dbReference>
<gene>
    <name evidence="3" type="ORF">KR50_13920</name>
</gene>
<dbReference type="AlphaFoldDB" id="A0A0C2VVB3"/>
<dbReference type="InterPro" id="IPR010799">
    <property type="entry name" value="MlrC_C"/>
</dbReference>
<organism evidence="3 4">
    <name type="scientific">Jeotgalibacillus campisalis</name>
    <dbReference type="NCBI Taxonomy" id="220754"/>
    <lineage>
        <taxon>Bacteria</taxon>
        <taxon>Bacillati</taxon>
        <taxon>Bacillota</taxon>
        <taxon>Bacilli</taxon>
        <taxon>Bacillales</taxon>
        <taxon>Caryophanaceae</taxon>
        <taxon>Jeotgalibacillus</taxon>
    </lineage>
</organism>
<protein>
    <submittedName>
        <fullName evidence="3">Microcystin LR degradation protein MlrC</fullName>
    </submittedName>
</protein>
<dbReference type="InterPro" id="IPR009197">
    <property type="entry name" value="MlrC"/>
</dbReference>
<sequence>MTRHKIAIGGIKHETNTFSNVNTTVDMFKQSEWESGQEIIDNHKGVGDYLGGIISKGEEMDVELIPTFWASANPMGLITSETYQELLTHLLSSIKQVSDPDGICLVLHGGGIAEGVDDLEGSILSAVREVVGKKIPIVATLDLHANLTETMIKEADALLGVNFYPHTDCFERGQEAVEKLIDIIEGKIKPVMHFEKLPMMIPSSTSDHSPVKDINERCWMWEEQQAVIDCTFFHGFSHTDIPDMRLSVLTTTDQDKELAVKISRDVTDQIWNLREDFYLPFPGPREGLEQALSEQGGPIVINETSDNPGAGAPGDGTHLLKEMIDMNIENACFGFIYDPETAEAAHEEGIDSKISILLGGKTDSLHGSPLAVHAYVKALSDGKFVHSTEMYKDKKMDLGKSARLQIGHVDVIVCSIRAQTFDEQMFILHGIDVTTYKIVALKSENHFRSSFTPLAKKIITVDSPGLSCYNLQNLDYKRVNRPVYPLDKSITHRKEKVGKGSH</sequence>
<dbReference type="PIRSF" id="PIRSF012702">
    <property type="entry name" value="UCP012702"/>
    <property type="match status" value="1"/>
</dbReference>
<evidence type="ECO:0000313" key="4">
    <source>
        <dbReference type="Proteomes" id="UP000031972"/>
    </source>
</evidence>
<dbReference type="EMBL" id="JXRR01000013">
    <property type="protein sequence ID" value="KIL48356.1"/>
    <property type="molecule type" value="Genomic_DNA"/>
</dbReference>
<evidence type="ECO:0000313" key="3">
    <source>
        <dbReference type="EMBL" id="KIL48356.1"/>
    </source>
</evidence>
<dbReference type="Pfam" id="PF07171">
    <property type="entry name" value="MlrC_C"/>
    <property type="match status" value="1"/>
</dbReference>
<dbReference type="Proteomes" id="UP000031972">
    <property type="component" value="Unassembled WGS sequence"/>
</dbReference>
<keyword evidence="4" id="KW-1185">Reference proteome</keyword>
<name>A0A0C2VVB3_9BACL</name>
<proteinExistence type="predicted"/>
<reference evidence="3 4" key="1">
    <citation type="submission" date="2015-01" db="EMBL/GenBank/DDBJ databases">
        <title>Jeotgalibacillus campisalis genome sequencing.</title>
        <authorList>
            <person name="Goh K.M."/>
            <person name="Chan K.-G."/>
            <person name="Yaakop A.S."/>
            <person name="Ee R."/>
            <person name="Gan H.M."/>
            <person name="Chan C.S."/>
        </authorList>
    </citation>
    <scope>NUCLEOTIDE SEQUENCE [LARGE SCALE GENOMIC DNA]</scope>
    <source>
        <strain evidence="3 4">SF-57</strain>
    </source>
</reference>
<evidence type="ECO:0000259" key="2">
    <source>
        <dbReference type="Pfam" id="PF07364"/>
    </source>
</evidence>
<dbReference type="Pfam" id="PF07364">
    <property type="entry name" value="DUF1485"/>
    <property type="match status" value="1"/>
</dbReference>
<dbReference type="RefSeq" id="WP_041056471.1">
    <property type="nucleotide sequence ID" value="NZ_JXRR01000013.1"/>
</dbReference>
<dbReference type="OrthoDB" id="9815420at2"/>
<accession>A0A0C2VVB3</accession>
<evidence type="ECO:0000259" key="1">
    <source>
        <dbReference type="Pfam" id="PF07171"/>
    </source>
</evidence>
<feature type="domain" description="Microcystin LR degradation protein MlrC N-terminal" evidence="2">
    <location>
        <begin position="5"/>
        <end position="292"/>
    </location>
</feature>
<dbReference type="PATRIC" id="fig|220754.4.peg.1417"/>
<feature type="domain" description="Microcystin LR degradation protein MlrC C-terminal" evidence="1">
    <location>
        <begin position="302"/>
        <end position="478"/>
    </location>
</feature>